<feature type="non-terminal residue" evidence="1">
    <location>
        <position position="909"/>
    </location>
</feature>
<organism evidence="1 2">
    <name type="scientific">Acaulospora colombiana</name>
    <dbReference type="NCBI Taxonomy" id="27376"/>
    <lineage>
        <taxon>Eukaryota</taxon>
        <taxon>Fungi</taxon>
        <taxon>Fungi incertae sedis</taxon>
        <taxon>Mucoromycota</taxon>
        <taxon>Glomeromycotina</taxon>
        <taxon>Glomeromycetes</taxon>
        <taxon>Diversisporales</taxon>
        <taxon>Acaulosporaceae</taxon>
        <taxon>Acaulospora</taxon>
    </lineage>
</organism>
<sequence length="909" mass="102829">MSTFAFRYGILEDFGPQSITYYDLKMIFVNFLPMILAVIVSIVFNALTLRNVLIHRRKRQDGDATERSNPPILKYLLLTNSSSVLMIFGNGWALYSYTKYYLLQINDHELYPDLFVPISEVMETIHKKFFLTRFMMDVNPDGVIINGGFFVTIPIVGMYFFAFFGLGAEARKMHRENVKWVAHLLGWRQEGKEEEECPAPKQSHGFLQKKIFLSIFKRVLPSNRNRRVPVDPFELPSNTSSQCLEKGVLDVGPNTAGKVGRTDQVLADPPPRRSMHKSPLPPSLPSPSTPIEGGKAQRYSAVTPVQDEPPPFLPLSSTVTDGVVPTGLRSLLRPQRKPPLPPPSHHANSIGNGEQSHPQSLALPVPPPAYTPETLSRERQYWDMTAFYNLPAEGTLQVLAHLRMPDLYTFQRICSHFHLVIKQNEASVYRSAAIFHGYVSKSDPPATVEEALELQRCKGWWVDEQAQTWKDLCRSCWTMDSGWTRSAIAKETVIWELGHSFSRVSMQQGLVLIQNQDLRNIFVISSKDLERYDSLGSWATIDNIETRPFMVASDGQFMLFKKSARIYTIYWQSKDYASWKRNKGVASEVEPEGGEGADEPNQPVDVPHKFAKHLAELCINTNCEALKMKDGYLMMVTSHPTLYIFDLNTALAAANSDEEAVKEGSTSAEEDNSGEPSMESPTLKPSAKRDFLFTVEHTSIHHFVATKCIDFDDQYIFHCTDVGFRIVCRSTFKVLYTVHEAPWQKTLQSPVRWAKCITSNAYAILPPAATSVSYNPRTPPIHQLRVVNEVIKLVEGTAVTRKDAPWRWDAIGFPDYRKLISKEWDINDRRGCWLIDIGRLCNGTVFDGRRLVIDAFDHNLILNVHELSEKSVSSGTPVVRLSRHAWKSTGPSANTMILTNRSLSFLGSY</sequence>
<reference evidence="1" key="1">
    <citation type="submission" date="2021-06" db="EMBL/GenBank/DDBJ databases">
        <authorList>
            <person name="Kallberg Y."/>
            <person name="Tangrot J."/>
            <person name="Rosling A."/>
        </authorList>
    </citation>
    <scope>NUCLEOTIDE SEQUENCE</scope>
    <source>
        <strain evidence="1">CL356</strain>
    </source>
</reference>
<gene>
    <name evidence="1" type="ORF">ACOLOM_LOCUS7523</name>
</gene>
<name>A0ACA9N2G7_9GLOM</name>
<proteinExistence type="predicted"/>
<comment type="caution">
    <text evidence="1">The sequence shown here is derived from an EMBL/GenBank/DDBJ whole genome shotgun (WGS) entry which is preliminary data.</text>
</comment>
<evidence type="ECO:0000313" key="2">
    <source>
        <dbReference type="Proteomes" id="UP000789525"/>
    </source>
</evidence>
<protein>
    <submittedName>
        <fullName evidence="1">9202_t:CDS:1</fullName>
    </submittedName>
</protein>
<keyword evidence="2" id="KW-1185">Reference proteome</keyword>
<dbReference type="Proteomes" id="UP000789525">
    <property type="component" value="Unassembled WGS sequence"/>
</dbReference>
<evidence type="ECO:0000313" key="1">
    <source>
        <dbReference type="EMBL" id="CAG8627354.1"/>
    </source>
</evidence>
<dbReference type="EMBL" id="CAJVPT010017556">
    <property type="protein sequence ID" value="CAG8627354.1"/>
    <property type="molecule type" value="Genomic_DNA"/>
</dbReference>
<accession>A0ACA9N2G7</accession>